<sequence>VLDLAHNQLDRLNLERLLPAKLQFLDISCNSRLRVDPRQFQSYNSTRRRPVSLVDVSGHSNSTSLIDVTAISPQASTSKRSINNVTPEKQQHLPWRLGFSEAAGCKERLLVSQVRMPSFCAKEALCGLFDGEPSQQAPTSLQEMIPRLLLQERHSKQTQSEYLRYTLLSAQRELRDKAGQKYGVDAALIHITPVDDHDEDAQDDDLEDEIRQLDEDEVCGSGRRMRYLLTAASCGEARAVLCKASGPLQLAKAPSPQYLPRLQAALAQARANKPGASATPVLLPEPNSEQVLLEDDDEFVIVGNRHLWEVLSVAEAVREARAEVNPVLAAKRLQDLAQAYGAEDNLSVQVIRLNKPNNLQNEPPKIPALPPVLERPQEQDTNVTGSRPIGPYQVENQAEAVHVEHHQITKEAHRVANQIKLVMRVYLKVQFELLRVENSNNRDLQVVMELMEMMELDRASPPSEEQLRCWEYMLEQNTQLLFDKELDTISSTRTSSTALRRNGQSRSTPHLGITNPSKSAVQLLTRRFGSARSFETSSNPAGPATTGITGSTSTTTSPTPSSLTGMIGYSGLQLLQQVPLMRSNRRLNGGPNAAYFGSLQRLMPYNLEYDFAVIQERGSNLDSLELDATRMQQYWGVATTEL</sequence>
<evidence type="ECO:0000313" key="2">
    <source>
        <dbReference type="Proteomes" id="UP001239111"/>
    </source>
</evidence>
<organism evidence="1 2">
    <name type="scientific">Eretmocerus hayati</name>
    <dbReference type="NCBI Taxonomy" id="131215"/>
    <lineage>
        <taxon>Eukaryota</taxon>
        <taxon>Metazoa</taxon>
        <taxon>Ecdysozoa</taxon>
        <taxon>Arthropoda</taxon>
        <taxon>Hexapoda</taxon>
        <taxon>Insecta</taxon>
        <taxon>Pterygota</taxon>
        <taxon>Neoptera</taxon>
        <taxon>Endopterygota</taxon>
        <taxon>Hymenoptera</taxon>
        <taxon>Apocrita</taxon>
        <taxon>Proctotrupomorpha</taxon>
        <taxon>Chalcidoidea</taxon>
        <taxon>Aphelinidae</taxon>
        <taxon>Aphelininae</taxon>
        <taxon>Eretmocerus</taxon>
    </lineage>
</organism>
<protein>
    <submittedName>
        <fullName evidence="1">Uncharacterized protein</fullName>
    </submittedName>
</protein>
<dbReference type="EMBL" id="CM056742">
    <property type="protein sequence ID" value="KAJ8680697.1"/>
    <property type="molecule type" value="Genomic_DNA"/>
</dbReference>
<gene>
    <name evidence="1" type="ORF">QAD02_016484</name>
</gene>
<evidence type="ECO:0000313" key="1">
    <source>
        <dbReference type="EMBL" id="KAJ8680697.1"/>
    </source>
</evidence>
<proteinExistence type="predicted"/>
<dbReference type="Proteomes" id="UP001239111">
    <property type="component" value="Chromosome 2"/>
</dbReference>
<keyword evidence="2" id="KW-1185">Reference proteome</keyword>
<comment type="caution">
    <text evidence="1">The sequence shown here is derived from an EMBL/GenBank/DDBJ whole genome shotgun (WGS) entry which is preliminary data.</text>
</comment>
<reference evidence="1" key="1">
    <citation type="submission" date="2023-04" db="EMBL/GenBank/DDBJ databases">
        <title>A chromosome-level genome assembly of the parasitoid wasp Eretmocerus hayati.</title>
        <authorList>
            <person name="Zhong Y."/>
            <person name="Liu S."/>
            <person name="Liu Y."/>
        </authorList>
    </citation>
    <scope>NUCLEOTIDE SEQUENCE</scope>
    <source>
        <strain evidence="1">ZJU_SS_LIU_2023</strain>
    </source>
</reference>
<feature type="non-terminal residue" evidence="1">
    <location>
        <position position="1"/>
    </location>
</feature>
<accession>A0ACC2PE21</accession>
<name>A0ACC2PE21_9HYME</name>